<dbReference type="Proteomes" id="UP000261520">
    <property type="component" value="Unplaced"/>
</dbReference>
<dbReference type="STRING" id="409849.ENSPMGP00000020776"/>
<keyword evidence="3 10" id="KW-0808">Transferase</keyword>
<evidence type="ECO:0000256" key="3">
    <source>
        <dbReference type="ARBA" id="ARBA00022679"/>
    </source>
</evidence>
<dbReference type="Pfam" id="PF01151">
    <property type="entry name" value="ELO"/>
    <property type="match status" value="1"/>
</dbReference>
<dbReference type="AlphaFoldDB" id="A0A3B4AWT4"/>
<keyword evidence="5 10" id="KW-0276">Fatty acid metabolism</keyword>
<sequence>MFSAVEHLRSLYQGVVAIQGIVCNTKMDSWPLVSSPAPVAFIFLLYVWLVEAGPILMRHKQPLNLRVVLVLYNFSIVGLSAYMFYELLVTSLLSNYYLFCQPVDYSTNPLALRMAKAIWWFFISKQIELSDTMFMILRKKHHQLSFLHVYHHCTMICNSWFLVKYVAGGQSFFGCLLNSFVHIIMYLYYGLAAIGPQMKKYLWWKKYLTVLQLVQFLMIHLHTGYNLITNCDYPVGMNVMTLGYCTSLTILFCNFYNQSYISKRNTKYKLSVV</sequence>
<keyword evidence="12" id="KW-1185">Reference proteome</keyword>
<dbReference type="PANTHER" id="PTHR11157">
    <property type="entry name" value="FATTY ACID ACYL TRANSFERASE-RELATED"/>
    <property type="match status" value="1"/>
</dbReference>
<feature type="transmembrane region" description="Helical" evidence="10">
    <location>
        <begin position="207"/>
        <end position="225"/>
    </location>
</feature>
<keyword evidence="7 10" id="KW-0443">Lipid metabolism</keyword>
<dbReference type="GO" id="GO:0030148">
    <property type="term" value="P:sphingolipid biosynthetic process"/>
    <property type="evidence" value="ECO:0007669"/>
    <property type="project" value="TreeGrafter"/>
</dbReference>
<feature type="transmembrane region" description="Helical" evidence="10">
    <location>
        <begin position="37"/>
        <end position="56"/>
    </location>
</feature>
<dbReference type="Ensembl" id="ENSPMGT00000022150.1">
    <property type="protein sequence ID" value="ENSPMGP00000020776.1"/>
    <property type="gene ID" value="ENSPMGG00000016736.1"/>
</dbReference>
<dbReference type="GO" id="GO:0034625">
    <property type="term" value="P:fatty acid elongation, monounsaturated fatty acid"/>
    <property type="evidence" value="ECO:0007669"/>
    <property type="project" value="TreeGrafter"/>
</dbReference>
<reference evidence="11" key="1">
    <citation type="submission" date="2025-08" db="UniProtKB">
        <authorList>
            <consortium name="Ensembl"/>
        </authorList>
    </citation>
    <scope>IDENTIFICATION</scope>
</reference>
<keyword evidence="8 10" id="KW-0472">Membrane</keyword>
<proteinExistence type="inferred from homology"/>
<evidence type="ECO:0000313" key="12">
    <source>
        <dbReference type="Proteomes" id="UP000261520"/>
    </source>
</evidence>
<accession>A0A3B4AWT4</accession>
<dbReference type="InterPro" id="IPR030457">
    <property type="entry name" value="ELO_CS"/>
</dbReference>
<dbReference type="InterPro" id="IPR002076">
    <property type="entry name" value="ELO_fam"/>
</dbReference>
<feature type="transmembrane region" description="Helical" evidence="10">
    <location>
        <begin position="169"/>
        <end position="195"/>
    </location>
</feature>
<evidence type="ECO:0000256" key="10">
    <source>
        <dbReference type="RuleBase" id="RU361115"/>
    </source>
</evidence>
<comment type="catalytic activity">
    <reaction evidence="10">
        <text>a very-long-chain acyl-CoA + malonyl-CoA + H(+) = a very-long-chain 3-oxoacyl-CoA + CO2 + CoA</text>
        <dbReference type="Rhea" id="RHEA:32727"/>
        <dbReference type="ChEBI" id="CHEBI:15378"/>
        <dbReference type="ChEBI" id="CHEBI:16526"/>
        <dbReference type="ChEBI" id="CHEBI:57287"/>
        <dbReference type="ChEBI" id="CHEBI:57384"/>
        <dbReference type="ChEBI" id="CHEBI:90725"/>
        <dbReference type="ChEBI" id="CHEBI:90736"/>
        <dbReference type="EC" id="2.3.1.199"/>
    </reaction>
</comment>
<comment type="subcellular location">
    <subcellularLocation>
        <location evidence="1">Membrane</location>
        <topology evidence="1">Multi-pass membrane protein</topology>
    </subcellularLocation>
</comment>
<reference evidence="11" key="2">
    <citation type="submission" date="2025-09" db="UniProtKB">
        <authorList>
            <consortium name="Ensembl"/>
        </authorList>
    </citation>
    <scope>IDENTIFICATION</scope>
</reference>
<keyword evidence="4 10" id="KW-0812">Transmembrane</keyword>
<keyword evidence="2 10" id="KW-0444">Lipid biosynthesis</keyword>
<evidence type="ECO:0000256" key="8">
    <source>
        <dbReference type="ARBA" id="ARBA00023136"/>
    </source>
</evidence>
<dbReference type="GO" id="GO:0005789">
    <property type="term" value="C:endoplasmic reticulum membrane"/>
    <property type="evidence" value="ECO:0007669"/>
    <property type="project" value="TreeGrafter"/>
</dbReference>
<dbReference type="PROSITE" id="PS01188">
    <property type="entry name" value="ELO"/>
    <property type="match status" value="1"/>
</dbReference>
<feature type="transmembrane region" description="Helical" evidence="10">
    <location>
        <begin position="63"/>
        <end position="85"/>
    </location>
</feature>
<dbReference type="PANTHER" id="PTHR11157:SF150">
    <property type="entry name" value="ELONGATION OF VERY LONG CHAIN FATTY ACIDS PROTEIN"/>
    <property type="match status" value="1"/>
</dbReference>
<feature type="transmembrane region" description="Helical" evidence="10">
    <location>
        <begin position="237"/>
        <end position="257"/>
    </location>
</feature>
<evidence type="ECO:0000256" key="4">
    <source>
        <dbReference type="ARBA" id="ARBA00022692"/>
    </source>
</evidence>
<evidence type="ECO:0000256" key="7">
    <source>
        <dbReference type="ARBA" id="ARBA00023098"/>
    </source>
</evidence>
<evidence type="ECO:0000256" key="1">
    <source>
        <dbReference type="ARBA" id="ARBA00004141"/>
    </source>
</evidence>
<comment type="similarity">
    <text evidence="10">Belongs to the ELO family.</text>
</comment>
<evidence type="ECO:0000256" key="6">
    <source>
        <dbReference type="ARBA" id="ARBA00022989"/>
    </source>
</evidence>
<evidence type="ECO:0000256" key="9">
    <source>
        <dbReference type="ARBA" id="ARBA00023160"/>
    </source>
</evidence>
<feature type="transmembrane region" description="Helical" evidence="10">
    <location>
        <begin position="144"/>
        <end position="163"/>
    </location>
</feature>
<dbReference type="EC" id="2.3.1.199" evidence="10"/>
<keyword evidence="9 10" id="KW-0275">Fatty acid biosynthesis</keyword>
<dbReference type="GO" id="GO:0009922">
    <property type="term" value="F:fatty acid elongase activity"/>
    <property type="evidence" value="ECO:0007669"/>
    <property type="project" value="UniProtKB-EC"/>
</dbReference>
<evidence type="ECO:0000313" key="11">
    <source>
        <dbReference type="Ensembl" id="ENSPMGP00000020776.1"/>
    </source>
</evidence>
<organism evidence="11 12">
    <name type="scientific">Periophthalmus magnuspinnatus</name>
    <dbReference type="NCBI Taxonomy" id="409849"/>
    <lineage>
        <taxon>Eukaryota</taxon>
        <taxon>Metazoa</taxon>
        <taxon>Chordata</taxon>
        <taxon>Craniata</taxon>
        <taxon>Vertebrata</taxon>
        <taxon>Euteleostomi</taxon>
        <taxon>Actinopterygii</taxon>
        <taxon>Neopterygii</taxon>
        <taxon>Teleostei</taxon>
        <taxon>Neoteleostei</taxon>
        <taxon>Acanthomorphata</taxon>
        <taxon>Gobiaria</taxon>
        <taxon>Gobiiformes</taxon>
        <taxon>Gobioidei</taxon>
        <taxon>Gobiidae</taxon>
        <taxon>Oxudercinae</taxon>
        <taxon>Periophthalmus</taxon>
    </lineage>
</organism>
<name>A0A3B4AWT4_9GOBI</name>
<protein>
    <recommendedName>
        <fullName evidence="10">Elongation of very long chain fatty acids protein</fullName>
        <ecNumber evidence="10">2.3.1.199</ecNumber>
    </recommendedName>
    <alternativeName>
        <fullName evidence="10">Very-long-chain 3-oxoacyl-CoA synthase</fullName>
    </alternativeName>
</protein>
<dbReference type="GO" id="GO:0042761">
    <property type="term" value="P:very long-chain fatty acid biosynthetic process"/>
    <property type="evidence" value="ECO:0007669"/>
    <property type="project" value="TreeGrafter"/>
</dbReference>
<evidence type="ECO:0000256" key="5">
    <source>
        <dbReference type="ARBA" id="ARBA00022832"/>
    </source>
</evidence>
<evidence type="ECO:0000256" key="2">
    <source>
        <dbReference type="ARBA" id="ARBA00022516"/>
    </source>
</evidence>
<dbReference type="GO" id="GO:0019367">
    <property type="term" value="P:fatty acid elongation, saturated fatty acid"/>
    <property type="evidence" value="ECO:0007669"/>
    <property type="project" value="TreeGrafter"/>
</dbReference>
<keyword evidence="6 10" id="KW-1133">Transmembrane helix</keyword>
<dbReference type="GO" id="GO:0034626">
    <property type="term" value="P:fatty acid elongation, polyunsaturated fatty acid"/>
    <property type="evidence" value="ECO:0007669"/>
    <property type="project" value="TreeGrafter"/>
</dbReference>
<feature type="transmembrane region" description="Helical" evidence="10">
    <location>
        <begin position="105"/>
        <end position="123"/>
    </location>
</feature>